<dbReference type="CDD" id="cd06587">
    <property type="entry name" value="VOC"/>
    <property type="match status" value="1"/>
</dbReference>
<dbReference type="RefSeq" id="WP_246427881.1">
    <property type="nucleotide sequence ID" value="NZ_JACHXK010000015.1"/>
</dbReference>
<dbReference type="EMBL" id="JACHXK010000015">
    <property type="protein sequence ID" value="MBB3112872.1"/>
    <property type="molecule type" value="Genomic_DNA"/>
</dbReference>
<dbReference type="GO" id="GO:0016829">
    <property type="term" value="F:lyase activity"/>
    <property type="evidence" value="ECO:0007669"/>
    <property type="project" value="UniProtKB-KW"/>
</dbReference>
<keyword evidence="3" id="KW-1185">Reference proteome</keyword>
<sequence>MEQQPVTESRQSPQTEKSPLVKGVLCNYLPVSDLPRARAWYMQALGLKPFERNDSILIMGSGQWIFFLESKDRPNANFTTDNWEGDDFEMFSLTFETDDIVTLHSSLREHGAAVEAITDNGSCGLQFRFKDVDGNRFNVWQN</sequence>
<reference evidence="2 3" key="1">
    <citation type="submission" date="2020-08" db="EMBL/GenBank/DDBJ databases">
        <title>Genomic Encyclopedia of Type Strains, Phase III (KMG-III): the genomes of soil and plant-associated and newly described type strains.</title>
        <authorList>
            <person name="Whitman W."/>
        </authorList>
    </citation>
    <scope>NUCLEOTIDE SEQUENCE [LARGE SCALE GENOMIC DNA]</scope>
    <source>
        <strain evidence="2 3">CECT 5862</strain>
    </source>
</reference>
<protein>
    <submittedName>
        <fullName evidence="2">Putative enzyme related to lactoylglutathione lyase</fullName>
    </submittedName>
</protein>
<gene>
    <name evidence="2" type="ORF">FHS18_004974</name>
</gene>
<dbReference type="SUPFAM" id="SSF54593">
    <property type="entry name" value="Glyoxalase/Bleomycin resistance protein/Dihydroxybiphenyl dioxygenase"/>
    <property type="match status" value="1"/>
</dbReference>
<dbReference type="Gene3D" id="3.10.180.10">
    <property type="entry name" value="2,3-Dihydroxybiphenyl 1,2-Dioxygenase, domain 1"/>
    <property type="match status" value="1"/>
</dbReference>
<dbReference type="InterPro" id="IPR037523">
    <property type="entry name" value="VOC_core"/>
</dbReference>
<dbReference type="AlphaFoldDB" id="A0A7W5FQ53"/>
<accession>A0A7W5FQ53</accession>
<dbReference type="Proteomes" id="UP000570361">
    <property type="component" value="Unassembled WGS sequence"/>
</dbReference>
<organism evidence="2 3">
    <name type="scientific">Paenibacillus phyllosphaerae</name>
    <dbReference type="NCBI Taxonomy" id="274593"/>
    <lineage>
        <taxon>Bacteria</taxon>
        <taxon>Bacillati</taxon>
        <taxon>Bacillota</taxon>
        <taxon>Bacilli</taxon>
        <taxon>Bacillales</taxon>
        <taxon>Paenibacillaceae</taxon>
        <taxon>Paenibacillus</taxon>
    </lineage>
</organism>
<name>A0A7W5FQ53_9BACL</name>
<dbReference type="PROSITE" id="PS51819">
    <property type="entry name" value="VOC"/>
    <property type="match status" value="1"/>
</dbReference>
<proteinExistence type="predicted"/>
<keyword evidence="2" id="KW-0456">Lyase</keyword>
<dbReference type="InterPro" id="IPR029068">
    <property type="entry name" value="Glyas_Bleomycin-R_OHBP_Dase"/>
</dbReference>
<feature type="domain" description="VOC" evidence="1">
    <location>
        <begin position="23"/>
        <end position="142"/>
    </location>
</feature>
<dbReference type="Pfam" id="PF00903">
    <property type="entry name" value="Glyoxalase"/>
    <property type="match status" value="1"/>
</dbReference>
<evidence type="ECO:0000259" key="1">
    <source>
        <dbReference type="PROSITE" id="PS51819"/>
    </source>
</evidence>
<dbReference type="InterPro" id="IPR004360">
    <property type="entry name" value="Glyas_Fos-R_dOase_dom"/>
</dbReference>
<evidence type="ECO:0000313" key="2">
    <source>
        <dbReference type="EMBL" id="MBB3112872.1"/>
    </source>
</evidence>
<comment type="caution">
    <text evidence="2">The sequence shown here is derived from an EMBL/GenBank/DDBJ whole genome shotgun (WGS) entry which is preliminary data.</text>
</comment>
<evidence type="ECO:0000313" key="3">
    <source>
        <dbReference type="Proteomes" id="UP000570361"/>
    </source>
</evidence>